<evidence type="ECO:0000256" key="5">
    <source>
        <dbReference type="ARBA" id="ARBA00022723"/>
    </source>
</evidence>
<sequence>MQLTGRKKTANIDALGEDSVTLLPTEPEDMWHANNLIRPGDILKANAIRKVIDESATGTTSSARVRAELTIRVQSTFFDPPSSALQVSGTIAVESPVASLGQYHTLDLELQRPFTLWKQHGWDSVARDELREALREDKGDALAAVILGDTHNTANVCLITEFQTLIKSRLEGSSNTQAFYGDVLTALLEAADFSGPRVLLLASPGFAAQNFRAFISDRGVRADDAKLKRMGRDAVVVHTSTANVHALNEALRSPEVNALLSKTKFRDETKIMDEVMQRIRQDDGRVAYGLRTVAQAVEEGAVGRGGGTLLVNNALFRSNDVATRQQYVGIVDRVRDDGGEVHLLSSDHESGKRLDGLGGIASLLTYPMHDADDADAAPANLEEWGYEGVTVI</sequence>
<dbReference type="Pfam" id="PF03465">
    <property type="entry name" value="eRF1_3"/>
    <property type="match status" value="1"/>
</dbReference>
<keyword evidence="4 6" id="KW-0963">Cytoplasm</keyword>
<dbReference type="InterPro" id="IPR042226">
    <property type="entry name" value="eFR1_2_sf"/>
</dbReference>
<dbReference type="PANTHER" id="PTHR10853:SF0">
    <property type="entry name" value="PROTEIN PELOTA HOMOLOG"/>
    <property type="match status" value="1"/>
</dbReference>
<dbReference type="SUPFAM" id="SSF53137">
    <property type="entry name" value="Translational machinery components"/>
    <property type="match status" value="1"/>
</dbReference>
<dbReference type="Proteomes" id="UP001642406">
    <property type="component" value="Unassembled WGS sequence"/>
</dbReference>
<proteinExistence type="inferred from homology"/>
<dbReference type="Gene3D" id="2.30.30.870">
    <property type="entry name" value="Pelota, domain A"/>
    <property type="match status" value="1"/>
</dbReference>
<dbReference type="InterPro" id="IPR029064">
    <property type="entry name" value="Ribosomal_eL30-like_sf"/>
</dbReference>
<name>A0ABP0B4U2_9PEZI</name>
<evidence type="ECO:0000313" key="8">
    <source>
        <dbReference type="EMBL" id="CAK7214502.1"/>
    </source>
</evidence>
<evidence type="ECO:0000259" key="7">
    <source>
        <dbReference type="SMART" id="SM01194"/>
    </source>
</evidence>
<keyword evidence="5 6" id="KW-0479">Metal-binding</keyword>
<dbReference type="InterPro" id="IPR058547">
    <property type="entry name" value="Pelota_N"/>
</dbReference>
<dbReference type="SUPFAM" id="SSF159065">
    <property type="entry name" value="Dom34/Pelota N-terminal domain-like"/>
    <property type="match status" value="1"/>
</dbReference>
<accession>A0ABP0B4U2</accession>
<evidence type="ECO:0000256" key="3">
    <source>
        <dbReference type="ARBA" id="ARBA00009504"/>
    </source>
</evidence>
<comment type="similarity">
    <text evidence="3 6">Belongs to the eukaryotic release factor 1 family. Pelota subfamily.</text>
</comment>
<dbReference type="Gene3D" id="3.30.420.60">
    <property type="entry name" value="eRF1 domain 2"/>
    <property type="match status" value="1"/>
</dbReference>
<feature type="domain" description="eRF1/Pelota-like N-terminal" evidence="7">
    <location>
        <begin position="7"/>
        <end position="135"/>
    </location>
</feature>
<dbReference type="InterPro" id="IPR038069">
    <property type="entry name" value="Pelota/DOM34_N"/>
</dbReference>
<dbReference type="PANTHER" id="PTHR10853">
    <property type="entry name" value="PELOTA"/>
    <property type="match status" value="1"/>
</dbReference>
<dbReference type="InterPro" id="IPR005140">
    <property type="entry name" value="eRF1_Pelota-like_N"/>
</dbReference>
<keyword evidence="9" id="KW-1185">Reference proteome</keyword>
<dbReference type="Pfam" id="PF26356">
    <property type="entry name" value="Pelota_N"/>
    <property type="match status" value="1"/>
</dbReference>
<comment type="function">
    <text evidence="6">Component of the Dom34-Hbs1 complex, a complex that recognizes stalled ribosomes and triggers the No-Go Decay (NGD) pathway (PubMed:20890290). In the Dom34-Hbs1 complex, dom34 recognizes ribosomes stalled at the 3' end of an mRNA and engages stalled ribosomes by destabilizing mRNA in the mRNA channel. Following ribosome-binding, the Dom34-Hbs1 complex promotes the disassembly of stalled ribosomes, followed by degradation of damaged mRNAs as part of the NGD pathway.</text>
</comment>
<evidence type="ECO:0000313" key="9">
    <source>
        <dbReference type="Proteomes" id="UP001642406"/>
    </source>
</evidence>
<comment type="subcellular location">
    <subcellularLocation>
        <location evidence="2 6">Cytoplasm</location>
    </subcellularLocation>
</comment>
<organism evidence="8 9">
    <name type="scientific">Sporothrix bragantina</name>
    <dbReference type="NCBI Taxonomy" id="671064"/>
    <lineage>
        <taxon>Eukaryota</taxon>
        <taxon>Fungi</taxon>
        <taxon>Dikarya</taxon>
        <taxon>Ascomycota</taxon>
        <taxon>Pezizomycotina</taxon>
        <taxon>Sordariomycetes</taxon>
        <taxon>Sordariomycetidae</taxon>
        <taxon>Ophiostomatales</taxon>
        <taxon>Ophiostomataceae</taxon>
        <taxon>Sporothrix</taxon>
    </lineage>
</organism>
<comment type="cofactor">
    <cofactor evidence="1 6">
        <name>a divalent metal cation</name>
        <dbReference type="ChEBI" id="CHEBI:60240"/>
    </cofactor>
</comment>
<reference evidence="8 9" key="1">
    <citation type="submission" date="2024-01" db="EMBL/GenBank/DDBJ databases">
        <authorList>
            <person name="Allen C."/>
            <person name="Tagirdzhanova G."/>
        </authorList>
    </citation>
    <scope>NUCLEOTIDE SEQUENCE [LARGE SCALE GENOMIC DNA]</scope>
</reference>
<gene>
    <name evidence="8" type="primary">DOM34_1</name>
    <name evidence="8" type="ORF">SBRCBS47491_002164</name>
</gene>
<dbReference type="InterPro" id="IPR005142">
    <property type="entry name" value="eRF1_3"/>
</dbReference>
<dbReference type="SMART" id="SM01194">
    <property type="entry name" value="eRF1_1"/>
    <property type="match status" value="1"/>
</dbReference>
<dbReference type="InterPro" id="IPR004405">
    <property type="entry name" value="TF_pelota"/>
</dbReference>
<dbReference type="NCBIfam" id="TIGR00111">
    <property type="entry name" value="pelota"/>
    <property type="match status" value="1"/>
</dbReference>
<dbReference type="Gene3D" id="3.30.1330.30">
    <property type="match status" value="1"/>
</dbReference>
<dbReference type="SUPFAM" id="SSF55315">
    <property type="entry name" value="L30e-like"/>
    <property type="match status" value="1"/>
</dbReference>
<dbReference type="EMBL" id="CAWUHC010000012">
    <property type="protein sequence ID" value="CAK7214502.1"/>
    <property type="molecule type" value="Genomic_DNA"/>
</dbReference>
<comment type="caution">
    <text evidence="8">The sequence shown here is derived from an EMBL/GenBank/DDBJ whole genome shotgun (WGS) entry which is preliminary data.</text>
</comment>
<evidence type="ECO:0000256" key="1">
    <source>
        <dbReference type="ARBA" id="ARBA00001968"/>
    </source>
</evidence>
<evidence type="ECO:0000256" key="4">
    <source>
        <dbReference type="ARBA" id="ARBA00022490"/>
    </source>
</evidence>
<evidence type="ECO:0000256" key="6">
    <source>
        <dbReference type="RuleBase" id="RU362019"/>
    </source>
</evidence>
<protein>
    <recommendedName>
        <fullName evidence="6">Protein DOM34 homolog</fullName>
    </recommendedName>
</protein>
<evidence type="ECO:0000256" key="2">
    <source>
        <dbReference type="ARBA" id="ARBA00004496"/>
    </source>
</evidence>